<gene>
    <name evidence="1" type="ORF">L6164_035433</name>
</gene>
<proteinExistence type="predicted"/>
<dbReference type="Proteomes" id="UP000828941">
    <property type="component" value="Chromosome 14"/>
</dbReference>
<reference evidence="1 2" key="1">
    <citation type="journal article" date="2022" name="DNA Res.">
        <title>Chromosomal-level genome assembly of the orchid tree Bauhinia variegata (Leguminosae; Cercidoideae) supports the allotetraploid origin hypothesis of Bauhinia.</title>
        <authorList>
            <person name="Zhong Y."/>
            <person name="Chen Y."/>
            <person name="Zheng D."/>
            <person name="Pang J."/>
            <person name="Liu Y."/>
            <person name="Luo S."/>
            <person name="Meng S."/>
            <person name="Qian L."/>
            <person name="Wei D."/>
            <person name="Dai S."/>
            <person name="Zhou R."/>
        </authorList>
    </citation>
    <scope>NUCLEOTIDE SEQUENCE [LARGE SCALE GENOMIC DNA]</scope>
    <source>
        <strain evidence="1">BV-YZ2020</strain>
    </source>
</reference>
<dbReference type="EMBL" id="CM039439">
    <property type="protein sequence ID" value="KAI4295382.1"/>
    <property type="molecule type" value="Genomic_DNA"/>
</dbReference>
<protein>
    <submittedName>
        <fullName evidence="1">Uncharacterized protein</fullName>
    </submittedName>
</protein>
<accession>A0ACB9KE12</accession>
<keyword evidence="2" id="KW-1185">Reference proteome</keyword>
<name>A0ACB9KE12_BAUVA</name>
<evidence type="ECO:0000313" key="1">
    <source>
        <dbReference type="EMBL" id="KAI4295382.1"/>
    </source>
</evidence>
<evidence type="ECO:0000313" key="2">
    <source>
        <dbReference type="Proteomes" id="UP000828941"/>
    </source>
</evidence>
<sequence>MIVSHIKSLFYLKGILRTSPISSSYVLLQQSSSIFTHKYCTGTVKKESFSVKYLIENCGFSPETALLVSKRVSFESSEKPDSVLELFRNCGFSDSQLRGIIGKVPSLLRSNPIKTIWPKLEFLLSKGASCSQLVEIVTRSPRYLKRSLADHIIPCYDFVKRFLPHDKRIITAINRCNGIICDSNMVSNVKLLLDNGVPESGIASLLHTWPRLLNLTKDQFSVAVEEVKKLGLDPSKSAFIPALYAKKTLNKGVWDRKVDVYKKWGWSDEAIDRAFSQHPYCMMKAEHKIEAVMGFFVNHLGWNSAVIAKNPVIISFSLEKRIIPRAFVLQHLQSRGLIKDTKVLRAFHIPEKTFLEKFVNSFKDDAPQLLKLYEEKMNLSS</sequence>
<organism evidence="1 2">
    <name type="scientific">Bauhinia variegata</name>
    <name type="common">Purple orchid tree</name>
    <name type="synonym">Phanera variegata</name>
    <dbReference type="NCBI Taxonomy" id="167791"/>
    <lineage>
        <taxon>Eukaryota</taxon>
        <taxon>Viridiplantae</taxon>
        <taxon>Streptophyta</taxon>
        <taxon>Embryophyta</taxon>
        <taxon>Tracheophyta</taxon>
        <taxon>Spermatophyta</taxon>
        <taxon>Magnoliopsida</taxon>
        <taxon>eudicotyledons</taxon>
        <taxon>Gunneridae</taxon>
        <taxon>Pentapetalae</taxon>
        <taxon>rosids</taxon>
        <taxon>fabids</taxon>
        <taxon>Fabales</taxon>
        <taxon>Fabaceae</taxon>
        <taxon>Cercidoideae</taxon>
        <taxon>Cercideae</taxon>
        <taxon>Bauhiniinae</taxon>
        <taxon>Bauhinia</taxon>
    </lineage>
</organism>
<comment type="caution">
    <text evidence="1">The sequence shown here is derived from an EMBL/GenBank/DDBJ whole genome shotgun (WGS) entry which is preliminary data.</text>
</comment>